<evidence type="ECO:0000256" key="2">
    <source>
        <dbReference type="ARBA" id="ARBA00022475"/>
    </source>
</evidence>
<protein>
    <submittedName>
        <fullName evidence="7">LysE family translocator</fullName>
    </submittedName>
</protein>
<keyword evidence="8" id="KW-1185">Reference proteome</keyword>
<feature type="transmembrane region" description="Helical" evidence="6">
    <location>
        <begin position="55"/>
        <end position="73"/>
    </location>
</feature>
<evidence type="ECO:0000256" key="5">
    <source>
        <dbReference type="ARBA" id="ARBA00023136"/>
    </source>
</evidence>
<comment type="caution">
    <text evidence="7">The sequence shown here is derived from an EMBL/GenBank/DDBJ whole genome shotgun (WGS) entry which is preliminary data.</text>
</comment>
<dbReference type="PANTHER" id="PTHR30086">
    <property type="entry name" value="ARGININE EXPORTER PROTEIN ARGO"/>
    <property type="match status" value="1"/>
</dbReference>
<sequence length="201" mass="21673">MAMLPGPNTVVVSWLSATRSRHHGLLAVGGVVLASLIWVAFALWGVGAVLFEAGWLYRLLRLLGAAYLVYIGFRMIRAGLQPKSVEASVAPPRGAYQNPFAVGLMTTLSNPKSAVFWTSAFLVAVPPHAPAWVYAAILAIIAAQSSLWYGGVAMFFSTGFARQQYLRLARRLDMLAGGIMVALGLKLADEVRRELVVRTAS</sequence>
<accession>A0ABV6AE83</accession>
<keyword evidence="2" id="KW-1003">Cell membrane</keyword>
<feature type="transmembrane region" description="Helical" evidence="6">
    <location>
        <begin position="131"/>
        <end position="156"/>
    </location>
</feature>
<dbReference type="Pfam" id="PF01810">
    <property type="entry name" value="LysE"/>
    <property type="match status" value="1"/>
</dbReference>
<keyword evidence="5 6" id="KW-0472">Membrane</keyword>
<keyword evidence="4 6" id="KW-1133">Transmembrane helix</keyword>
<dbReference type="RefSeq" id="WP_377257668.1">
    <property type="nucleotide sequence ID" value="NZ_JBHMAA010000008.1"/>
</dbReference>
<keyword evidence="3 6" id="KW-0812">Transmembrane</keyword>
<dbReference type="InterPro" id="IPR001123">
    <property type="entry name" value="LeuE-type"/>
</dbReference>
<organism evidence="7 8">
    <name type="scientific">Rhizobium puerariae</name>
    <dbReference type="NCBI Taxonomy" id="1585791"/>
    <lineage>
        <taxon>Bacteria</taxon>
        <taxon>Pseudomonadati</taxon>
        <taxon>Pseudomonadota</taxon>
        <taxon>Alphaproteobacteria</taxon>
        <taxon>Hyphomicrobiales</taxon>
        <taxon>Rhizobiaceae</taxon>
        <taxon>Rhizobium/Agrobacterium group</taxon>
        <taxon>Rhizobium</taxon>
    </lineage>
</organism>
<proteinExistence type="predicted"/>
<evidence type="ECO:0000256" key="3">
    <source>
        <dbReference type="ARBA" id="ARBA00022692"/>
    </source>
</evidence>
<name>A0ABV6AE83_9HYPH</name>
<feature type="transmembrane region" description="Helical" evidence="6">
    <location>
        <begin position="25"/>
        <end position="49"/>
    </location>
</feature>
<dbReference type="PANTHER" id="PTHR30086:SF19">
    <property type="entry name" value="THREONINE EFFLUX PROTEIN"/>
    <property type="match status" value="1"/>
</dbReference>
<dbReference type="Proteomes" id="UP001589692">
    <property type="component" value="Unassembled WGS sequence"/>
</dbReference>
<evidence type="ECO:0000256" key="4">
    <source>
        <dbReference type="ARBA" id="ARBA00022989"/>
    </source>
</evidence>
<evidence type="ECO:0000256" key="6">
    <source>
        <dbReference type="SAM" id="Phobius"/>
    </source>
</evidence>
<dbReference type="EMBL" id="JBHMAA010000008">
    <property type="protein sequence ID" value="MFB9948414.1"/>
    <property type="molecule type" value="Genomic_DNA"/>
</dbReference>
<comment type="subcellular location">
    <subcellularLocation>
        <location evidence="1">Cell membrane</location>
        <topology evidence="1">Multi-pass membrane protein</topology>
    </subcellularLocation>
</comment>
<evidence type="ECO:0000313" key="8">
    <source>
        <dbReference type="Proteomes" id="UP001589692"/>
    </source>
</evidence>
<gene>
    <name evidence="7" type="ORF">ACFFP0_06105</name>
</gene>
<reference evidence="7 8" key="1">
    <citation type="submission" date="2024-09" db="EMBL/GenBank/DDBJ databases">
        <authorList>
            <person name="Sun Q."/>
            <person name="Mori K."/>
        </authorList>
    </citation>
    <scope>NUCLEOTIDE SEQUENCE [LARGE SCALE GENOMIC DNA]</scope>
    <source>
        <strain evidence="7 8">TBRC 4938</strain>
    </source>
</reference>
<evidence type="ECO:0000256" key="1">
    <source>
        <dbReference type="ARBA" id="ARBA00004651"/>
    </source>
</evidence>
<evidence type="ECO:0000313" key="7">
    <source>
        <dbReference type="EMBL" id="MFB9948414.1"/>
    </source>
</evidence>